<dbReference type="Proteomes" id="UP000618382">
    <property type="component" value="Unassembled WGS sequence"/>
</dbReference>
<evidence type="ECO:0000259" key="7">
    <source>
        <dbReference type="Pfam" id="PF08281"/>
    </source>
</evidence>
<evidence type="ECO:0000313" key="9">
    <source>
        <dbReference type="EMBL" id="NYD85625.1"/>
    </source>
</evidence>
<evidence type="ECO:0000256" key="3">
    <source>
        <dbReference type="ARBA" id="ARBA00023082"/>
    </source>
</evidence>
<feature type="domain" description="RNA polymerase sigma-70 region 2" evidence="6">
    <location>
        <begin position="21"/>
        <end position="87"/>
    </location>
</feature>
<dbReference type="InterPro" id="IPR013249">
    <property type="entry name" value="RNA_pol_sigma70_r4_t2"/>
</dbReference>
<dbReference type="InterPro" id="IPR013324">
    <property type="entry name" value="RNA_pol_sigma_r3/r4-like"/>
</dbReference>
<keyword evidence="4" id="KW-0238">DNA-binding</keyword>
<dbReference type="Pfam" id="PF08281">
    <property type="entry name" value="Sigma70_r4_2"/>
    <property type="match status" value="1"/>
</dbReference>
<dbReference type="GO" id="GO:0016987">
    <property type="term" value="F:sigma factor activity"/>
    <property type="evidence" value="ECO:0007669"/>
    <property type="project" value="UniProtKB-KW"/>
</dbReference>
<protein>
    <submittedName>
        <fullName evidence="9">RNA polymerase sigma-70 factor (Sigma-E family)</fullName>
    </submittedName>
</protein>
<keyword evidence="11" id="KW-1185">Reference proteome</keyword>
<comment type="similarity">
    <text evidence="1">Belongs to the sigma-70 factor family. ECF subfamily.</text>
</comment>
<evidence type="ECO:0000259" key="6">
    <source>
        <dbReference type="Pfam" id="PF04542"/>
    </source>
</evidence>
<organism evidence="9 10">
    <name type="scientific">Cellulomonas oligotrophica</name>
    <dbReference type="NCBI Taxonomy" id="931536"/>
    <lineage>
        <taxon>Bacteria</taxon>
        <taxon>Bacillati</taxon>
        <taxon>Actinomycetota</taxon>
        <taxon>Actinomycetes</taxon>
        <taxon>Micrococcales</taxon>
        <taxon>Cellulomonadaceae</taxon>
        <taxon>Cellulomonas</taxon>
    </lineage>
</organism>
<dbReference type="InterPro" id="IPR039425">
    <property type="entry name" value="RNA_pol_sigma-70-like"/>
</dbReference>
<evidence type="ECO:0000256" key="2">
    <source>
        <dbReference type="ARBA" id="ARBA00023015"/>
    </source>
</evidence>
<gene>
    <name evidence="9" type="ORF">BKA21_001174</name>
    <name evidence="8" type="ORF">Col01nite_05260</name>
</gene>
<name>A0A7Y9JYY5_9CELL</name>
<proteinExistence type="inferred from homology"/>
<evidence type="ECO:0000313" key="11">
    <source>
        <dbReference type="Proteomes" id="UP000618382"/>
    </source>
</evidence>
<dbReference type="PANTHER" id="PTHR43133">
    <property type="entry name" value="RNA POLYMERASE ECF-TYPE SIGMA FACTO"/>
    <property type="match status" value="1"/>
</dbReference>
<reference evidence="8 11" key="2">
    <citation type="submission" date="2021-01" db="EMBL/GenBank/DDBJ databases">
        <title>Whole genome shotgun sequence of Cellulomonas oligotrophica NBRC 109435.</title>
        <authorList>
            <person name="Komaki H."/>
            <person name="Tamura T."/>
        </authorList>
    </citation>
    <scope>NUCLEOTIDE SEQUENCE [LARGE SCALE GENOMIC DNA]</scope>
    <source>
        <strain evidence="8 11">NBRC 109435</strain>
    </source>
</reference>
<dbReference type="Proteomes" id="UP000577956">
    <property type="component" value="Unassembled WGS sequence"/>
</dbReference>
<dbReference type="CDD" id="cd06171">
    <property type="entry name" value="Sigma70_r4"/>
    <property type="match status" value="1"/>
</dbReference>
<dbReference type="Gene3D" id="1.10.1740.10">
    <property type="match status" value="1"/>
</dbReference>
<keyword evidence="2" id="KW-0805">Transcription regulation</keyword>
<dbReference type="GO" id="GO:0003677">
    <property type="term" value="F:DNA binding"/>
    <property type="evidence" value="ECO:0007669"/>
    <property type="project" value="UniProtKB-KW"/>
</dbReference>
<dbReference type="RefSeq" id="WP_140457402.1">
    <property type="nucleotide sequence ID" value="NZ_BAABFI010000015.1"/>
</dbReference>
<evidence type="ECO:0000256" key="4">
    <source>
        <dbReference type="ARBA" id="ARBA00023125"/>
    </source>
</evidence>
<dbReference type="InterPro" id="IPR014284">
    <property type="entry name" value="RNA_pol_sigma-70_dom"/>
</dbReference>
<feature type="domain" description="RNA polymerase sigma factor 70 region 4 type 2" evidence="7">
    <location>
        <begin position="119"/>
        <end position="170"/>
    </location>
</feature>
<evidence type="ECO:0000313" key="8">
    <source>
        <dbReference type="EMBL" id="GIG31367.1"/>
    </source>
</evidence>
<dbReference type="EMBL" id="JACCBK010000001">
    <property type="protein sequence ID" value="NYD85625.1"/>
    <property type="molecule type" value="Genomic_DNA"/>
</dbReference>
<dbReference type="SUPFAM" id="SSF88659">
    <property type="entry name" value="Sigma3 and sigma4 domains of RNA polymerase sigma factors"/>
    <property type="match status" value="1"/>
</dbReference>
<dbReference type="GO" id="GO:0006352">
    <property type="term" value="P:DNA-templated transcription initiation"/>
    <property type="evidence" value="ECO:0007669"/>
    <property type="project" value="InterPro"/>
</dbReference>
<dbReference type="Gene3D" id="1.10.10.10">
    <property type="entry name" value="Winged helix-like DNA-binding domain superfamily/Winged helix DNA-binding domain"/>
    <property type="match status" value="1"/>
</dbReference>
<sequence length="200" mass="21834">MRAEDGRAGRVAAWEDALGTLVRERGRALVGYAYLLTGDLREAEDLVQDALVRTFTRGRGTREVTSAEAYVRRAILTTYVDGFRRRRHWATIRHLTAAPDRTPPDGPHAGPEPVVTTRLAVQEALATLAPRVRACVVLRHLEDMTVAQVAEALGLSQGAVKRYLSDGARALGRVLGPDASPAPPQPDPTVDTLVTLRRTR</sequence>
<accession>A0A7Y9JYY5</accession>
<keyword evidence="3" id="KW-0731">Sigma factor</keyword>
<keyword evidence="5" id="KW-0804">Transcription</keyword>
<dbReference type="Pfam" id="PF04542">
    <property type="entry name" value="Sigma70_r2"/>
    <property type="match status" value="1"/>
</dbReference>
<dbReference type="InterPro" id="IPR036388">
    <property type="entry name" value="WH-like_DNA-bd_sf"/>
</dbReference>
<dbReference type="PANTHER" id="PTHR43133:SF50">
    <property type="entry name" value="ECF RNA POLYMERASE SIGMA FACTOR SIGM"/>
    <property type="match status" value="1"/>
</dbReference>
<evidence type="ECO:0000256" key="1">
    <source>
        <dbReference type="ARBA" id="ARBA00010641"/>
    </source>
</evidence>
<dbReference type="NCBIfam" id="TIGR02937">
    <property type="entry name" value="sigma70-ECF"/>
    <property type="match status" value="1"/>
</dbReference>
<evidence type="ECO:0000256" key="5">
    <source>
        <dbReference type="ARBA" id="ARBA00023163"/>
    </source>
</evidence>
<dbReference type="AlphaFoldDB" id="A0A7Y9JYY5"/>
<dbReference type="InterPro" id="IPR007627">
    <property type="entry name" value="RNA_pol_sigma70_r2"/>
</dbReference>
<evidence type="ECO:0000313" key="10">
    <source>
        <dbReference type="Proteomes" id="UP000577956"/>
    </source>
</evidence>
<dbReference type="InterPro" id="IPR013325">
    <property type="entry name" value="RNA_pol_sigma_r2"/>
</dbReference>
<dbReference type="EMBL" id="BONN01000001">
    <property type="protein sequence ID" value="GIG31367.1"/>
    <property type="molecule type" value="Genomic_DNA"/>
</dbReference>
<comment type="caution">
    <text evidence="9">The sequence shown here is derived from an EMBL/GenBank/DDBJ whole genome shotgun (WGS) entry which is preliminary data.</text>
</comment>
<dbReference type="SUPFAM" id="SSF88946">
    <property type="entry name" value="Sigma2 domain of RNA polymerase sigma factors"/>
    <property type="match status" value="1"/>
</dbReference>
<reference evidence="9 10" key="1">
    <citation type="submission" date="2020-07" db="EMBL/GenBank/DDBJ databases">
        <title>Sequencing the genomes of 1000 actinobacteria strains.</title>
        <authorList>
            <person name="Klenk H.-P."/>
        </authorList>
    </citation>
    <scope>NUCLEOTIDE SEQUENCE [LARGE SCALE GENOMIC DNA]</scope>
    <source>
        <strain evidence="9 10">DSM 24482</strain>
    </source>
</reference>